<comment type="subcellular location">
    <subcellularLocation>
        <location evidence="1">Cell membrane</location>
        <topology evidence="1">Multi-pass membrane protein</topology>
    </subcellularLocation>
</comment>
<proteinExistence type="predicted"/>
<evidence type="ECO:0000313" key="8">
    <source>
        <dbReference type="EMBL" id="XBS54287.1"/>
    </source>
</evidence>
<dbReference type="PIRSF" id="PIRSF006603">
    <property type="entry name" value="DinF"/>
    <property type="match status" value="1"/>
</dbReference>
<feature type="transmembrane region" description="Helical" evidence="7">
    <location>
        <begin position="367"/>
        <end position="389"/>
    </location>
</feature>
<feature type="transmembrane region" description="Helical" evidence="7">
    <location>
        <begin position="326"/>
        <end position="347"/>
    </location>
</feature>
<keyword evidence="5 7" id="KW-1133">Transmembrane helix</keyword>
<dbReference type="PANTHER" id="PTHR43549:SF2">
    <property type="entry name" value="MULTIDRUG RESISTANCE PROTEIN NORM-RELATED"/>
    <property type="match status" value="1"/>
</dbReference>
<feature type="transmembrane region" description="Helical" evidence="7">
    <location>
        <begin position="97"/>
        <end position="122"/>
    </location>
</feature>
<feature type="transmembrane region" description="Helical" evidence="7">
    <location>
        <begin position="396"/>
        <end position="418"/>
    </location>
</feature>
<accession>A0AAU7PPY5</accession>
<dbReference type="RefSeq" id="WP_349946842.1">
    <property type="nucleotide sequence ID" value="NZ_CP157940.1"/>
</dbReference>
<dbReference type="Pfam" id="PF01554">
    <property type="entry name" value="MatE"/>
    <property type="match status" value="2"/>
</dbReference>
<protein>
    <submittedName>
        <fullName evidence="8">MATE family efflux transporter</fullName>
    </submittedName>
</protein>
<feature type="transmembrane region" description="Helical" evidence="7">
    <location>
        <begin position="142"/>
        <end position="160"/>
    </location>
</feature>
<keyword evidence="2" id="KW-0813">Transport</keyword>
<feature type="transmembrane region" description="Helical" evidence="7">
    <location>
        <begin position="172"/>
        <end position="196"/>
    </location>
</feature>
<dbReference type="InterPro" id="IPR052031">
    <property type="entry name" value="Membrane_Transporter-Flippase"/>
</dbReference>
<evidence type="ECO:0000256" key="7">
    <source>
        <dbReference type="SAM" id="Phobius"/>
    </source>
</evidence>
<feature type="transmembrane region" description="Helical" evidence="7">
    <location>
        <begin position="424"/>
        <end position="445"/>
    </location>
</feature>
<evidence type="ECO:0000256" key="4">
    <source>
        <dbReference type="ARBA" id="ARBA00022692"/>
    </source>
</evidence>
<feature type="transmembrane region" description="Helical" evidence="7">
    <location>
        <begin position="247"/>
        <end position="274"/>
    </location>
</feature>
<dbReference type="EMBL" id="CP157940">
    <property type="protein sequence ID" value="XBS54287.1"/>
    <property type="molecule type" value="Genomic_DNA"/>
</dbReference>
<dbReference type="AlphaFoldDB" id="A0AAU7PPY5"/>
<dbReference type="GO" id="GO:0005886">
    <property type="term" value="C:plasma membrane"/>
    <property type="evidence" value="ECO:0007669"/>
    <property type="project" value="UniProtKB-SubCell"/>
</dbReference>
<keyword evidence="6 7" id="KW-0472">Membrane</keyword>
<dbReference type="InterPro" id="IPR002528">
    <property type="entry name" value="MATE_fam"/>
</dbReference>
<feature type="transmembrane region" description="Helical" evidence="7">
    <location>
        <begin position="64"/>
        <end position="85"/>
    </location>
</feature>
<evidence type="ECO:0000256" key="3">
    <source>
        <dbReference type="ARBA" id="ARBA00022475"/>
    </source>
</evidence>
<feature type="transmembrane region" description="Helical" evidence="7">
    <location>
        <begin position="23"/>
        <end position="44"/>
    </location>
</feature>
<dbReference type="GO" id="GO:0015297">
    <property type="term" value="F:antiporter activity"/>
    <property type="evidence" value="ECO:0007669"/>
    <property type="project" value="InterPro"/>
</dbReference>
<gene>
    <name evidence="8" type="ORF">ABFV83_00425</name>
</gene>
<organism evidence="8">
    <name type="scientific">Lacrimispora sp. BS-2</name>
    <dbReference type="NCBI Taxonomy" id="3151850"/>
    <lineage>
        <taxon>Bacteria</taxon>
        <taxon>Bacillati</taxon>
        <taxon>Bacillota</taxon>
        <taxon>Clostridia</taxon>
        <taxon>Lachnospirales</taxon>
        <taxon>Lachnospiraceae</taxon>
        <taxon>Lacrimispora</taxon>
    </lineage>
</organism>
<feature type="transmembrane region" description="Helical" evidence="7">
    <location>
        <begin position="294"/>
        <end position="314"/>
    </location>
</feature>
<reference evidence="8" key="1">
    <citation type="submission" date="2024-06" db="EMBL/GenBank/DDBJ databases">
        <title>Lacrimispora cavernae sp. nov., a novel anaerobe isolated from bat guano pile inside a cave.</title>
        <authorList>
            <person name="Miller S.L."/>
            <person name="Lu N."/>
            <person name="King J."/>
            <person name="Sankaranarayanan K."/>
            <person name="Lawson P.A."/>
        </authorList>
    </citation>
    <scope>NUCLEOTIDE SEQUENCE</scope>
    <source>
        <strain evidence="8">BS-2</strain>
    </source>
</reference>
<evidence type="ECO:0000256" key="1">
    <source>
        <dbReference type="ARBA" id="ARBA00004651"/>
    </source>
</evidence>
<dbReference type="NCBIfam" id="TIGR00797">
    <property type="entry name" value="matE"/>
    <property type="match status" value="1"/>
</dbReference>
<evidence type="ECO:0000256" key="6">
    <source>
        <dbReference type="ARBA" id="ARBA00023136"/>
    </source>
</evidence>
<dbReference type="PANTHER" id="PTHR43549">
    <property type="entry name" value="MULTIDRUG RESISTANCE PROTEIN YPNP-RELATED"/>
    <property type="match status" value="1"/>
</dbReference>
<dbReference type="InterPro" id="IPR048279">
    <property type="entry name" value="MdtK-like"/>
</dbReference>
<name>A0AAU7PPY5_9FIRM</name>
<evidence type="ECO:0000256" key="5">
    <source>
        <dbReference type="ARBA" id="ARBA00022989"/>
    </source>
</evidence>
<sequence length="462" mass="50685">MSETMDALRPEENKMGTMPVNKLLLTMSIPMVISMLIQALYNVVDSIFVAQIGETALTAVSLAFPIQNLIIAIAVGTGVGVNALLSRSLGEKNQKAANLATVNGIFVFILSYLVSALLAIFFSRFYFTVQTGNEEIISQGTTYLSICTIFSFGVYMQIAFERIMQSTGRTIYNMITQGLGAIINIILDPILIFGLFGLPRLGIAGAAVATVIGQIIAMLLLLYFNLTRNPDVNLNMRGFRPHKETIIDIYKVGLPSIIMLSIGSVMTFGVNKILLLFSETAVSVFGIFFKLQSFIFMPVFGLNNGMVPIVAYNWGAKDKDRIMKTIRSSVIGSVSIMFLGLIIFQAFPKQLLLLFDASEHMISIGVPALRIISSGFLFAGYSIIIGSVFQALGNGIYSLIVSAARQLVCILPFAYIFAKAFGLNAIWYAFPMAEIIALVLSTILFKRIYENRIKKLQVSHRG</sequence>
<evidence type="ECO:0000256" key="2">
    <source>
        <dbReference type="ARBA" id="ARBA00022448"/>
    </source>
</evidence>
<keyword evidence="3" id="KW-1003">Cell membrane</keyword>
<feature type="transmembrane region" description="Helical" evidence="7">
    <location>
        <begin position="202"/>
        <end position="226"/>
    </location>
</feature>
<dbReference type="GO" id="GO:0042910">
    <property type="term" value="F:xenobiotic transmembrane transporter activity"/>
    <property type="evidence" value="ECO:0007669"/>
    <property type="project" value="InterPro"/>
</dbReference>
<dbReference type="CDD" id="cd13144">
    <property type="entry name" value="MATE_like_4"/>
    <property type="match status" value="1"/>
</dbReference>
<keyword evidence="4 7" id="KW-0812">Transmembrane</keyword>